<name>A0A1J6KFT9_NICAT</name>
<evidence type="ECO:0000313" key="2">
    <source>
        <dbReference type="EMBL" id="OIT27556.1"/>
    </source>
</evidence>
<dbReference type="SUPFAM" id="SSF46565">
    <property type="entry name" value="Chaperone J-domain"/>
    <property type="match status" value="1"/>
</dbReference>
<dbReference type="Gene3D" id="1.10.287.110">
    <property type="entry name" value="DnaJ domain"/>
    <property type="match status" value="1"/>
</dbReference>
<dbReference type="STRING" id="49451.A0A1J6KFT9"/>
<dbReference type="InterPro" id="IPR001623">
    <property type="entry name" value="DnaJ_domain"/>
</dbReference>
<dbReference type="GeneID" id="109213784"/>
<evidence type="ECO:0000313" key="3">
    <source>
        <dbReference type="Proteomes" id="UP000187609"/>
    </source>
</evidence>
<dbReference type="Gramene" id="OIT27556">
    <property type="protein sequence ID" value="OIT27556"/>
    <property type="gene ID" value="A4A49_24534"/>
</dbReference>
<dbReference type="Pfam" id="PF00226">
    <property type="entry name" value="DnaJ"/>
    <property type="match status" value="1"/>
</dbReference>
<proteinExistence type="predicted"/>
<dbReference type="InterPro" id="IPR036869">
    <property type="entry name" value="J_dom_sf"/>
</dbReference>
<dbReference type="PROSITE" id="PS00636">
    <property type="entry name" value="DNAJ_1"/>
    <property type="match status" value="1"/>
</dbReference>
<dbReference type="OMA" id="YPTTRRW"/>
<dbReference type="PRINTS" id="PR00625">
    <property type="entry name" value="JDOMAIN"/>
</dbReference>
<evidence type="ECO:0000259" key="1">
    <source>
        <dbReference type="PROSITE" id="PS50076"/>
    </source>
</evidence>
<keyword evidence="3" id="KW-1185">Reference proteome</keyword>
<reference evidence="2" key="1">
    <citation type="submission" date="2016-11" db="EMBL/GenBank/DDBJ databases">
        <title>The genome of Nicotiana attenuata.</title>
        <authorList>
            <person name="Xu S."/>
            <person name="Brockmoeller T."/>
            <person name="Gaquerel E."/>
            <person name="Navarro A."/>
            <person name="Kuhl H."/>
            <person name="Gase K."/>
            <person name="Ling Z."/>
            <person name="Zhou W."/>
            <person name="Kreitzer C."/>
            <person name="Stanke M."/>
            <person name="Tang H."/>
            <person name="Lyons E."/>
            <person name="Pandey P."/>
            <person name="Pandey S.P."/>
            <person name="Timmermann B."/>
            <person name="Baldwin I.T."/>
        </authorList>
    </citation>
    <scope>NUCLEOTIDE SEQUENCE [LARGE SCALE GENOMIC DNA]</scope>
    <source>
        <strain evidence="2">UT</strain>
    </source>
</reference>
<organism evidence="2 3">
    <name type="scientific">Nicotiana attenuata</name>
    <name type="common">Coyote tobacco</name>
    <dbReference type="NCBI Taxonomy" id="49451"/>
    <lineage>
        <taxon>Eukaryota</taxon>
        <taxon>Viridiplantae</taxon>
        <taxon>Streptophyta</taxon>
        <taxon>Embryophyta</taxon>
        <taxon>Tracheophyta</taxon>
        <taxon>Spermatophyta</taxon>
        <taxon>Magnoliopsida</taxon>
        <taxon>eudicotyledons</taxon>
        <taxon>Gunneridae</taxon>
        <taxon>Pentapetalae</taxon>
        <taxon>asterids</taxon>
        <taxon>lamiids</taxon>
        <taxon>Solanales</taxon>
        <taxon>Solanaceae</taxon>
        <taxon>Nicotianoideae</taxon>
        <taxon>Nicotianeae</taxon>
        <taxon>Nicotiana</taxon>
    </lineage>
</organism>
<dbReference type="PANTHER" id="PTHR45432:SF2">
    <property type="entry name" value="CHAPERONE PROTEIN DNAJ 11, CHLOROPLASTIC"/>
    <property type="match status" value="1"/>
</dbReference>
<dbReference type="OrthoDB" id="445556at2759"/>
<dbReference type="KEGG" id="nau:109213784"/>
<dbReference type="SMR" id="A0A1J6KFT9"/>
<dbReference type="PROSITE" id="PS50076">
    <property type="entry name" value="DNAJ_2"/>
    <property type="match status" value="1"/>
</dbReference>
<dbReference type="EMBL" id="MJEQ01002361">
    <property type="protein sequence ID" value="OIT27556.1"/>
    <property type="molecule type" value="Genomic_DNA"/>
</dbReference>
<dbReference type="SMART" id="SM00271">
    <property type="entry name" value="DnaJ"/>
    <property type="match status" value="1"/>
</dbReference>
<protein>
    <submittedName>
        <fullName evidence="2">Chaperone protein dnaj 11, chloroplastic</fullName>
    </submittedName>
</protein>
<feature type="domain" description="J" evidence="1">
    <location>
        <begin position="65"/>
        <end position="132"/>
    </location>
</feature>
<accession>A0A1J6KFT9</accession>
<gene>
    <name evidence="2" type="primary">ATJ11_1</name>
    <name evidence="2" type="ORF">A4A49_24534</name>
</gene>
<dbReference type="CDD" id="cd06257">
    <property type="entry name" value="DnaJ"/>
    <property type="match status" value="1"/>
</dbReference>
<dbReference type="Proteomes" id="UP000187609">
    <property type="component" value="Unassembled WGS sequence"/>
</dbReference>
<dbReference type="InterPro" id="IPR018253">
    <property type="entry name" value="DnaJ_domain_CS"/>
</dbReference>
<dbReference type="PANTHER" id="PTHR45432">
    <property type="entry name" value="CHAPERONE PROTEIN DNAJ 11, CHLOROPLASTIC-LIKE"/>
    <property type="match status" value="1"/>
</dbReference>
<comment type="caution">
    <text evidence="2">The sequence shown here is derived from an EMBL/GenBank/DDBJ whole genome shotgun (WGS) entry which is preliminary data.</text>
</comment>
<sequence length="167" mass="18622">MVQSLALVSPTSFSFSFSVHNSSSTAAFGTHRRVSYIGKNNKRLSICASAVTEAPPALKRTRPASLYEVLRVKRDASAKEIKAAYRNLAKLYHPDAASLPEESSDGLNFIEIHDAYATLSDPSSRALYDLKLSVGSRRRGFGHSSNGFRISRSEFYPTRRWETDQCW</sequence>
<dbReference type="AlphaFoldDB" id="A0A1J6KFT9"/>